<dbReference type="AlphaFoldDB" id="A0A0D0H6N9"/>
<evidence type="ECO:0000313" key="2">
    <source>
        <dbReference type="EMBL" id="KIP52855.1"/>
    </source>
</evidence>
<evidence type="ECO:0000256" key="1">
    <source>
        <dbReference type="SAM" id="SignalP"/>
    </source>
</evidence>
<name>A0A0D0H6N9_9MICO</name>
<accession>A0A0D0H6N9</accession>
<protein>
    <submittedName>
        <fullName evidence="2">Uncharacterized protein</fullName>
    </submittedName>
</protein>
<dbReference type="Proteomes" id="UP000032120">
    <property type="component" value="Unassembled WGS sequence"/>
</dbReference>
<proteinExistence type="predicted"/>
<organism evidence="2 3">
    <name type="scientific">Leucobacter komagatae</name>
    <dbReference type="NCBI Taxonomy" id="55969"/>
    <lineage>
        <taxon>Bacteria</taxon>
        <taxon>Bacillati</taxon>
        <taxon>Actinomycetota</taxon>
        <taxon>Actinomycetes</taxon>
        <taxon>Micrococcales</taxon>
        <taxon>Microbacteriaceae</taxon>
        <taxon>Leucobacter</taxon>
    </lineage>
</organism>
<dbReference type="OrthoDB" id="4991524at2"/>
<keyword evidence="3" id="KW-1185">Reference proteome</keyword>
<dbReference type="EMBL" id="JXSQ01000006">
    <property type="protein sequence ID" value="KIP52855.1"/>
    <property type="molecule type" value="Genomic_DNA"/>
</dbReference>
<comment type="caution">
    <text evidence="2">The sequence shown here is derived from an EMBL/GenBank/DDBJ whole genome shotgun (WGS) entry which is preliminary data.</text>
</comment>
<dbReference type="RefSeq" id="WP_042543635.1">
    <property type="nucleotide sequence ID" value="NZ_JXSQ01000006.1"/>
</dbReference>
<reference evidence="2 3" key="1">
    <citation type="submission" date="2015-01" db="EMBL/GenBank/DDBJ databases">
        <title>Draft genome sequence of Leucobacter komagatae strain VKM ST2845.</title>
        <authorList>
            <person name="Karlyshev A.V."/>
            <person name="Kudryashova E.B."/>
        </authorList>
    </citation>
    <scope>NUCLEOTIDE SEQUENCE [LARGE SCALE GENOMIC DNA]</scope>
    <source>
        <strain evidence="2 3">VKM ST2845</strain>
    </source>
</reference>
<sequence>MPLLRSHTIQPPRRRRTAVRAAAVVSGLALSATLIGCTGAAEPALPGNFPAAVEIADGSVLAAAQSDGVWTVNVKLDQGDTRQVALDELTGAGFAITGESGTHGNDRVYSLGNDEYSIRLGVTTVDGSDLLTYTVAKRDAAAQ</sequence>
<feature type="signal peptide" evidence="1">
    <location>
        <begin position="1"/>
        <end position="31"/>
    </location>
</feature>
<feature type="chain" id="PRO_5038334437" evidence="1">
    <location>
        <begin position="32"/>
        <end position="143"/>
    </location>
</feature>
<keyword evidence="1" id="KW-0732">Signal</keyword>
<evidence type="ECO:0000313" key="3">
    <source>
        <dbReference type="Proteomes" id="UP000032120"/>
    </source>
</evidence>
<gene>
    <name evidence="2" type="ORF">SD72_06575</name>
</gene>